<dbReference type="PANTHER" id="PTHR43169">
    <property type="entry name" value="EXSB FAMILY PROTEIN"/>
    <property type="match status" value="1"/>
</dbReference>
<dbReference type="SUPFAM" id="SSF52402">
    <property type="entry name" value="Adenine nucleotide alpha hydrolases-like"/>
    <property type="match status" value="1"/>
</dbReference>
<gene>
    <name evidence="1" type="ORF">Desaf_1394</name>
</gene>
<name>F3YZN3_DESAF</name>
<sequence>MDQGQDMRTGETAARGAGDFGNIIGGIRHCTRCVLPETVPGISFDEQCVCQYCRERESGNPDQGLDRERDKSRRDHWRKEFLAMARGRVRGRDMGHDVLLAYSGGKDSTYTVHLLSQVFGLRVLALSVDNGFMSPGAMDNMRRVLDRLGVDHMLVRPSPPLMRALFRRSLERELYPARALLRASSVCTSCISVVKALVLKTAMDMHIPFVAYGWSPGQSQRDRCIIQHNRQLMRSTMGKTRDILVSAAGPGMAAYFPDLESLPAEPPREVHPLAFVEYDEGRIKELIGHFGWQQPVDTDPNSTNCLLNALGNREHLRRYGFHPYALEIAGIVRAGNMTREEGLRKLQDTKGEAMADMVREMLYADAAQSARTGTDA</sequence>
<evidence type="ECO:0000313" key="1">
    <source>
        <dbReference type="EMBL" id="EGJ49732.1"/>
    </source>
</evidence>
<proteinExistence type="predicted"/>
<protein>
    <recommendedName>
        <fullName evidence="3">PP-loop domain protein</fullName>
    </recommendedName>
</protein>
<organism evidence="1 2">
    <name type="scientific">Desulfocurvibacter africanus subsp. africanus str. Walvis Bay</name>
    <dbReference type="NCBI Taxonomy" id="690850"/>
    <lineage>
        <taxon>Bacteria</taxon>
        <taxon>Pseudomonadati</taxon>
        <taxon>Thermodesulfobacteriota</taxon>
        <taxon>Desulfovibrionia</taxon>
        <taxon>Desulfovibrionales</taxon>
        <taxon>Desulfovibrionaceae</taxon>
        <taxon>Desulfocurvibacter</taxon>
    </lineage>
</organism>
<reference evidence="1 2" key="1">
    <citation type="journal article" date="2011" name="J. Bacteriol.">
        <title>Genome sequence of the mercury-methylating and pleomorphic Desulfovibrio africanus Strain Walvis Bay.</title>
        <authorList>
            <person name="Brown S.D."/>
            <person name="Wall J.D."/>
            <person name="Kucken A.M."/>
            <person name="Gilmour C.C."/>
            <person name="Podar M."/>
            <person name="Brandt C.C."/>
            <person name="Teshima H."/>
            <person name="Detter J.C."/>
            <person name="Han C.S."/>
            <person name="Land M.L."/>
            <person name="Lucas S."/>
            <person name="Han J."/>
            <person name="Pennacchio L."/>
            <person name="Nolan M."/>
            <person name="Pitluck S."/>
            <person name="Woyke T."/>
            <person name="Goodwin L."/>
            <person name="Palumbo A.V."/>
            <person name="Elias D.A."/>
        </authorList>
    </citation>
    <scope>NUCLEOTIDE SEQUENCE [LARGE SCALE GENOMIC DNA]</scope>
    <source>
        <strain evidence="1 2">Walvis Bay</strain>
    </source>
</reference>
<dbReference type="Gene3D" id="3.40.50.620">
    <property type="entry name" value="HUPs"/>
    <property type="match status" value="1"/>
</dbReference>
<dbReference type="KEGG" id="daf:Desaf_1394"/>
<dbReference type="InterPro" id="IPR052188">
    <property type="entry name" value="Ni-pincer_cofactor_biosynth"/>
</dbReference>
<accession>F3YZN3</accession>
<dbReference type="InterPro" id="IPR014729">
    <property type="entry name" value="Rossmann-like_a/b/a_fold"/>
</dbReference>
<evidence type="ECO:0008006" key="3">
    <source>
        <dbReference type="Google" id="ProtNLM"/>
    </source>
</evidence>
<evidence type="ECO:0000313" key="2">
    <source>
        <dbReference type="Proteomes" id="UP000007844"/>
    </source>
</evidence>
<dbReference type="HOGENOM" id="CLU_056004_0_0_7"/>
<dbReference type="STRING" id="690850.Desaf_1394"/>
<dbReference type="RefSeq" id="WP_014259521.1">
    <property type="nucleotide sequence ID" value="NC_016629.1"/>
</dbReference>
<keyword evidence="2" id="KW-1185">Reference proteome</keyword>
<dbReference type="Proteomes" id="UP000007844">
    <property type="component" value="Chromosome"/>
</dbReference>
<dbReference type="AlphaFoldDB" id="F3YZN3"/>
<dbReference type="EMBL" id="CP003221">
    <property type="protein sequence ID" value="EGJ49732.1"/>
    <property type="molecule type" value="Genomic_DNA"/>
</dbReference>
<dbReference type="PANTHER" id="PTHR43169:SF3">
    <property type="entry name" value="ATPASE, PP-LOOP SUPERFAMILY-RELATED"/>
    <property type="match status" value="1"/>
</dbReference>
<dbReference type="eggNOG" id="COG0037">
    <property type="taxonomic scope" value="Bacteria"/>
</dbReference>